<proteinExistence type="predicted"/>
<keyword evidence="5" id="KW-0560">Oxidoreductase</keyword>
<evidence type="ECO:0000256" key="6">
    <source>
        <dbReference type="ARBA" id="ARBA00048873"/>
    </source>
</evidence>
<evidence type="ECO:0000259" key="7">
    <source>
        <dbReference type="PROSITE" id="PS51330"/>
    </source>
</evidence>
<dbReference type="EMBL" id="JAHLQT010004419">
    <property type="protein sequence ID" value="KAG7176037.1"/>
    <property type="molecule type" value="Genomic_DNA"/>
</dbReference>
<dbReference type="EC" id="1.5.1.3" evidence="2"/>
<evidence type="ECO:0000256" key="1">
    <source>
        <dbReference type="ARBA" id="ARBA00004903"/>
    </source>
</evidence>
<dbReference type="InterPro" id="IPR024072">
    <property type="entry name" value="DHFR-like_dom_sf"/>
</dbReference>
<dbReference type="GO" id="GO:0006730">
    <property type="term" value="P:one-carbon metabolic process"/>
    <property type="evidence" value="ECO:0007669"/>
    <property type="project" value="UniProtKB-KW"/>
</dbReference>
<evidence type="ECO:0000313" key="8">
    <source>
        <dbReference type="EMBL" id="KAG7176037.1"/>
    </source>
</evidence>
<protein>
    <recommendedName>
        <fullName evidence="2">dihydrofolate reductase</fullName>
        <ecNumber evidence="2">1.5.1.3</ecNumber>
    </recommendedName>
</protein>
<dbReference type="SUPFAM" id="SSF53597">
    <property type="entry name" value="Dihydrofolate reductase-like"/>
    <property type="match status" value="1"/>
</dbReference>
<dbReference type="AlphaFoldDB" id="A0A8J5NAJ2"/>
<name>A0A8J5NAJ2_HOMAM</name>
<dbReference type="GO" id="GO:0004146">
    <property type="term" value="F:dihydrofolate reductase activity"/>
    <property type="evidence" value="ECO:0007669"/>
    <property type="project" value="UniProtKB-EC"/>
</dbReference>
<comment type="pathway">
    <text evidence="1">Cofactor biosynthesis; tetrahydrofolate biosynthesis; 5,6,7,8-tetrahydrofolate from 7,8-dihydrofolate: step 1/1.</text>
</comment>
<dbReference type="InterPro" id="IPR012259">
    <property type="entry name" value="DHFR"/>
</dbReference>
<keyword evidence="9" id="KW-1185">Reference proteome</keyword>
<keyword evidence="4" id="KW-0521">NADP</keyword>
<keyword evidence="3" id="KW-0554">One-carbon metabolism</keyword>
<dbReference type="PANTHER" id="PTHR48069:SF3">
    <property type="entry name" value="DIHYDROFOLATE REDUCTASE"/>
    <property type="match status" value="1"/>
</dbReference>
<dbReference type="CDD" id="cd00209">
    <property type="entry name" value="DHFR"/>
    <property type="match status" value="1"/>
</dbReference>
<evidence type="ECO:0000256" key="5">
    <source>
        <dbReference type="ARBA" id="ARBA00023002"/>
    </source>
</evidence>
<comment type="catalytic activity">
    <reaction evidence="6">
        <text>(6S)-5,6,7,8-tetrahydrofolate + NADP(+) = 7,8-dihydrofolate + NADPH + H(+)</text>
        <dbReference type="Rhea" id="RHEA:15009"/>
        <dbReference type="ChEBI" id="CHEBI:15378"/>
        <dbReference type="ChEBI" id="CHEBI:57451"/>
        <dbReference type="ChEBI" id="CHEBI:57453"/>
        <dbReference type="ChEBI" id="CHEBI:57783"/>
        <dbReference type="ChEBI" id="CHEBI:58349"/>
        <dbReference type="EC" id="1.5.1.3"/>
    </reaction>
</comment>
<organism evidence="8 9">
    <name type="scientific">Homarus americanus</name>
    <name type="common">American lobster</name>
    <dbReference type="NCBI Taxonomy" id="6706"/>
    <lineage>
        <taxon>Eukaryota</taxon>
        <taxon>Metazoa</taxon>
        <taxon>Ecdysozoa</taxon>
        <taxon>Arthropoda</taxon>
        <taxon>Crustacea</taxon>
        <taxon>Multicrustacea</taxon>
        <taxon>Malacostraca</taxon>
        <taxon>Eumalacostraca</taxon>
        <taxon>Eucarida</taxon>
        <taxon>Decapoda</taxon>
        <taxon>Pleocyemata</taxon>
        <taxon>Astacidea</taxon>
        <taxon>Nephropoidea</taxon>
        <taxon>Nephropidae</taxon>
        <taxon>Homarus</taxon>
    </lineage>
</organism>
<dbReference type="Proteomes" id="UP000747542">
    <property type="component" value="Unassembled WGS sequence"/>
</dbReference>
<evidence type="ECO:0000313" key="9">
    <source>
        <dbReference type="Proteomes" id="UP000747542"/>
    </source>
</evidence>
<dbReference type="Pfam" id="PF00186">
    <property type="entry name" value="DHFR_1"/>
    <property type="match status" value="1"/>
</dbReference>
<dbReference type="InterPro" id="IPR001796">
    <property type="entry name" value="DHFR_dom"/>
</dbReference>
<reference evidence="8" key="1">
    <citation type="journal article" date="2021" name="Sci. Adv.">
        <title>The American lobster genome reveals insights on longevity, neural, and immune adaptations.</title>
        <authorList>
            <person name="Polinski J.M."/>
            <person name="Zimin A.V."/>
            <person name="Clark K.F."/>
            <person name="Kohn A.B."/>
            <person name="Sadowski N."/>
            <person name="Timp W."/>
            <person name="Ptitsyn A."/>
            <person name="Khanna P."/>
            <person name="Romanova D.Y."/>
            <person name="Williams P."/>
            <person name="Greenwood S.J."/>
            <person name="Moroz L.L."/>
            <person name="Walt D.R."/>
            <person name="Bodnar A.G."/>
        </authorList>
    </citation>
    <scope>NUCLEOTIDE SEQUENCE</scope>
    <source>
        <strain evidence="8">GMGI-L3</strain>
    </source>
</reference>
<dbReference type="PANTHER" id="PTHR48069">
    <property type="entry name" value="DIHYDROFOLATE REDUCTASE"/>
    <property type="match status" value="1"/>
</dbReference>
<feature type="domain" description="DHFR" evidence="7">
    <location>
        <begin position="1"/>
        <end position="153"/>
    </location>
</feature>
<comment type="caution">
    <text evidence="8">The sequence shown here is derived from an EMBL/GenBank/DDBJ whole genome shotgun (WGS) entry which is preliminary data.</text>
</comment>
<dbReference type="PRINTS" id="PR00070">
    <property type="entry name" value="DHFR"/>
</dbReference>
<dbReference type="PROSITE" id="PS51330">
    <property type="entry name" value="DHFR_2"/>
    <property type="match status" value="1"/>
</dbReference>
<sequence length="163" mass="18770">MKHFSRITKRTSVAEKQNVVLMGRKTWESIPIKFRPLPGRLNMVLTTKAKSTPSLFTNSICCSNFDEALSKAKDRSKQIETVWAIGGSSIYEMALESKHLHRIYLTRILKDFTCDTVLPYFDISTFTRVQDPDVPSEVQQEGDIKYKYEIYEKIRAVSSVLKI</sequence>
<accession>A0A8J5NAJ2</accession>
<gene>
    <name evidence="8" type="primary">DHFR-L</name>
    <name evidence="8" type="ORF">Hamer_G017001</name>
</gene>
<evidence type="ECO:0000256" key="2">
    <source>
        <dbReference type="ARBA" id="ARBA00012856"/>
    </source>
</evidence>
<dbReference type="GO" id="GO:0046654">
    <property type="term" value="P:tetrahydrofolate biosynthetic process"/>
    <property type="evidence" value="ECO:0007669"/>
    <property type="project" value="InterPro"/>
</dbReference>
<dbReference type="GO" id="GO:0046655">
    <property type="term" value="P:folic acid metabolic process"/>
    <property type="evidence" value="ECO:0007669"/>
    <property type="project" value="TreeGrafter"/>
</dbReference>
<evidence type="ECO:0000256" key="3">
    <source>
        <dbReference type="ARBA" id="ARBA00022563"/>
    </source>
</evidence>
<dbReference type="Gene3D" id="3.40.430.10">
    <property type="entry name" value="Dihydrofolate Reductase, subunit A"/>
    <property type="match status" value="1"/>
</dbReference>
<dbReference type="GO" id="GO:0050661">
    <property type="term" value="F:NADP binding"/>
    <property type="evidence" value="ECO:0007669"/>
    <property type="project" value="InterPro"/>
</dbReference>
<dbReference type="GO" id="GO:0046452">
    <property type="term" value="P:dihydrofolate metabolic process"/>
    <property type="evidence" value="ECO:0007669"/>
    <property type="project" value="TreeGrafter"/>
</dbReference>
<evidence type="ECO:0000256" key="4">
    <source>
        <dbReference type="ARBA" id="ARBA00022857"/>
    </source>
</evidence>
<dbReference type="GO" id="GO:0005739">
    <property type="term" value="C:mitochondrion"/>
    <property type="evidence" value="ECO:0007669"/>
    <property type="project" value="TreeGrafter"/>
</dbReference>